<evidence type="ECO:0000259" key="1">
    <source>
        <dbReference type="PROSITE" id="PS51186"/>
    </source>
</evidence>
<reference evidence="2 3" key="1">
    <citation type="submission" date="2019-05" db="EMBL/GenBank/DDBJ databases">
        <title>Mumia sp. nov., isolated from the intestinal contents of plateau pika (Ochotona curzoniae) in the Qinghai-Tibet plateau of China.</title>
        <authorList>
            <person name="Tian Z."/>
        </authorList>
    </citation>
    <scope>NUCLEOTIDE SEQUENCE [LARGE SCALE GENOMIC DNA]</scope>
    <source>
        <strain evidence="3">527</strain>
    </source>
</reference>
<proteinExistence type="predicted"/>
<dbReference type="PANTHER" id="PTHR43792:SF1">
    <property type="entry name" value="N-ACETYLTRANSFERASE DOMAIN-CONTAINING PROTEIN"/>
    <property type="match status" value="1"/>
</dbReference>
<organism evidence="2 3">
    <name type="scientific">Mumia zhuanghuii</name>
    <dbReference type="NCBI Taxonomy" id="2585211"/>
    <lineage>
        <taxon>Bacteria</taxon>
        <taxon>Bacillati</taxon>
        <taxon>Actinomycetota</taxon>
        <taxon>Actinomycetes</taxon>
        <taxon>Propionibacteriales</taxon>
        <taxon>Nocardioidaceae</taxon>
        <taxon>Mumia</taxon>
    </lineage>
</organism>
<dbReference type="InterPro" id="IPR016181">
    <property type="entry name" value="Acyl_CoA_acyltransferase"/>
</dbReference>
<dbReference type="InterPro" id="IPR000182">
    <property type="entry name" value="GNAT_dom"/>
</dbReference>
<dbReference type="InterPro" id="IPR051531">
    <property type="entry name" value="N-acetyltransferase"/>
</dbReference>
<feature type="domain" description="N-acetyltransferase" evidence="1">
    <location>
        <begin position="12"/>
        <end position="181"/>
    </location>
</feature>
<dbReference type="PANTHER" id="PTHR43792">
    <property type="entry name" value="GNAT FAMILY, PUTATIVE (AFU_ORTHOLOGUE AFUA_3G00765)-RELATED-RELATED"/>
    <property type="match status" value="1"/>
</dbReference>
<gene>
    <name evidence="2" type="ORF">FHE65_32895</name>
</gene>
<dbReference type="PROSITE" id="PS51186">
    <property type="entry name" value="GNAT"/>
    <property type="match status" value="1"/>
</dbReference>
<name>A0A5C4MC74_9ACTN</name>
<dbReference type="EMBL" id="VDFR01000219">
    <property type="protein sequence ID" value="TNC30434.1"/>
    <property type="molecule type" value="Genomic_DNA"/>
</dbReference>
<dbReference type="Gene3D" id="3.40.630.30">
    <property type="match status" value="1"/>
</dbReference>
<dbReference type="OrthoDB" id="3533156at2"/>
<protein>
    <submittedName>
        <fullName evidence="2">GNAT family N-acetyltransferase</fullName>
    </submittedName>
</protein>
<sequence length="208" mass="22221">MGRFDHLASARLTYDRLCADDADDVLAVYGDPETWRHLPEERYASRDRALALVARSDRTWEKAGLGSWALRAAVDLDDVPAGTFLGTVGMTWMDLRDGLAAWNLGYRLAPASWGRGVATEAAQTALDAADALGSADPVTARAMTNNPASIRVLDRAGLTLAWRGATPTADGSPHPEPLTLPPTVGRERVVYSDRALSPALLDAVIALG</sequence>
<evidence type="ECO:0000313" key="2">
    <source>
        <dbReference type="EMBL" id="TNC30434.1"/>
    </source>
</evidence>
<keyword evidence="2" id="KW-0808">Transferase</keyword>
<dbReference type="Proteomes" id="UP000306740">
    <property type="component" value="Unassembled WGS sequence"/>
</dbReference>
<evidence type="ECO:0000313" key="3">
    <source>
        <dbReference type="Proteomes" id="UP000306740"/>
    </source>
</evidence>
<dbReference type="Pfam" id="PF13302">
    <property type="entry name" value="Acetyltransf_3"/>
    <property type="match status" value="1"/>
</dbReference>
<accession>A0A5C4MC74</accession>
<dbReference type="SUPFAM" id="SSF55729">
    <property type="entry name" value="Acyl-CoA N-acyltransferases (Nat)"/>
    <property type="match status" value="1"/>
</dbReference>
<dbReference type="AlphaFoldDB" id="A0A5C4MC74"/>
<dbReference type="GO" id="GO:0016747">
    <property type="term" value="F:acyltransferase activity, transferring groups other than amino-acyl groups"/>
    <property type="evidence" value="ECO:0007669"/>
    <property type="project" value="InterPro"/>
</dbReference>
<dbReference type="RefSeq" id="WP_139107258.1">
    <property type="nucleotide sequence ID" value="NZ_VDFR01000219.1"/>
</dbReference>
<comment type="caution">
    <text evidence="2">The sequence shown here is derived from an EMBL/GenBank/DDBJ whole genome shotgun (WGS) entry which is preliminary data.</text>
</comment>